<dbReference type="RefSeq" id="WP_185445000.1">
    <property type="nucleotide sequence ID" value="NZ_CP043661.1"/>
</dbReference>
<dbReference type="Proteomes" id="UP000515563">
    <property type="component" value="Chromosome"/>
</dbReference>
<keyword evidence="2" id="KW-0472">Membrane</keyword>
<keyword evidence="2" id="KW-0812">Transmembrane</keyword>
<accession>A0A7G6X8M3</accession>
<gene>
    <name evidence="3" type="ORF">F1D05_37685</name>
</gene>
<reference evidence="3 4" key="2">
    <citation type="journal article" date="2020" name="Microbiol. Resour. Announc.">
        <title>Antarctic desert soil bacteria exhibit high novel natural product potential, evaluated through long-read genome sequencing and comparative genomics.</title>
        <authorList>
            <person name="Benaud N."/>
            <person name="Edwards R.J."/>
            <person name="Amos T.G."/>
            <person name="D'Agostino P.M."/>
            <person name="Gutierrez-Chavez C."/>
            <person name="Montgomery K."/>
            <person name="Nicetic I."/>
            <person name="Ferrari B.C."/>
        </authorList>
    </citation>
    <scope>NUCLEOTIDE SEQUENCE [LARGE SCALE GENOMIC DNA]</scope>
    <source>
        <strain evidence="3 4">SPB151</strain>
    </source>
</reference>
<dbReference type="EMBL" id="CP043661">
    <property type="protein sequence ID" value="QNE22588.1"/>
    <property type="molecule type" value="Genomic_DNA"/>
</dbReference>
<evidence type="ECO:0000256" key="2">
    <source>
        <dbReference type="SAM" id="Phobius"/>
    </source>
</evidence>
<keyword evidence="4" id="KW-1185">Reference proteome</keyword>
<organism evidence="3 4">
    <name type="scientific">Kribbella qitaiheensis</name>
    <dbReference type="NCBI Taxonomy" id="1544730"/>
    <lineage>
        <taxon>Bacteria</taxon>
        <taxon>Bacillati</taxon>
        <taxon>Actinomycetota</taxon>
        <taxon>Actinomycetes</taxon>
        <taxon>Propionibacteriales</taxon>
        <taxon>Kribbellaceae</taxon>
        <taxon>Kribbella</taxon>
    </lineage>
</organism>
<proteinExistence type="predicted"/>
<dbReference type="AlphaFoldDB" id="A0A7G6X8M3"/>
<dbReference type="KEGG" id="kqi:F1D05_37685"/>
<feature type="region of interest" description="Disordered" evidence="1">
    <location>
        <begin position="41"/>
        <end position="64"/>
    </location>
</feature>
<sequence>MGTVITIIVIVVVLIAAAAAFYAYQRRRSGQLQERFGPEYERTLEQSGDRRTAERDLHERERRRSKLELTPLSDESAAQYRAEWDNLQGGFVDAPGEAVAQADRLVLRMMRESGYPVDEFDQRADDISVDHPEVAENYRQAHRVAVAQTRGEADTEDLRQAVTAYRRLVVALLDHGHEDHTTRPTHKREQA</sequence>
<name>A0A7G6X8M3_9ACTN</name>
<reference evidence="4" key="1">
    <citation type="submission" date="2019-09" db="EMBL/GenBank/DDBJ databases">
        <title>Antimicrobial potential of Antarctic Bacteria.</title>
        <authorList>
            <person name="Benaud N."/>
            <person name="Edwards R.J."/>
            <person name="Ferrari B.C."/>
        </authorList>
    </citation>
    <scope>NUCLEOTIDE SEQUENCE [LARGE SCALE GENOMIC DNA]</scope>
    <source>
        <strain evidence="4">SPB151</strain>
    </source>
</reference>
<keyword evidence="2" id="KW-1133">Transmembrane helix</keyword>
<feature type="transmembrane region" description="Helical" evidence="2">
    <location>
        <begin position="6"/>
        <end position="24"/>
    </location>
</feature>
<evidence type="ECO:0000313" key="3">
    <source>
        <dbReference type="EMBL" id="QNE22588.1"/>
    </source>
</evidence>
<feature type="compositionally biased region" description="Basic and acidic residues" evidence="1">
    <location>
        <begin position="41"/>
        <end position="62"/>
    </location>
</feature>
<evidence type="ECO:0000256" key="1">
    <source>
        <dbReference type="SAM" id="MobiDB-lite"/>
    </source>
</evidence>
<evidence type="ECO:0000313" key="4">
    <source>
        <dbReference type="Proteomes" id="UP000515563"/>
    </source>
</evidence>
<evidence type="ECO:0008006" key="5">
    <source>
        <dbReference type="Google" id="ProtNLM"/>
    </source>
</evidence>
<protein>
    <recommendedName>
        <fullName evidence="5">Secreted protein</fullName>
    </recommendedName>
</protein>